<protein>
    <submittedName>
        <fullName evidence="1">Tetrapyrrole methylase family protein</fullName>
    </submittedName>
</protein>
<organism evidence="1 2">
    <name type="scientific">Porphyromonas crevioricanis JCM 15906</name>
    <dbReference type="NCBI Taxonomy" id="1305617"/>
    <lineage>
        <taxon>Bacteria</taxon>
        <taxon>Pseudomonadati</taxon>
        <taxon>Bacteroidota</taxon>
        <taxon>Bacteroidia</taxon>
        <taxon>Bacteroidales</taxon>
        <taxon>Porphyromonadaceae</taxon>
        <taxon>Porphyromonas</taxon>
    </lineage>
</organism>
<dbReference type="InterPro" id="IPR035996">
    <property type="entry name" value="4pyrrol_Methylase_sf"/>
</dbReference>
<evidence type="ECO:0000313" key="1">
    <source>
        <dbReference type="EMBL" id="GAD04720.1"/>
    </source>
</evidence>
<dbReference type="SUPFAM" id="SSF53790">
    <property type="entry name" value="Tetrapyrrole methylase"/>
    <property type="match status" value="1"/>
</dbReference>
<dbReference type="InterPro" id="IPR014777">
    <property type="entry name" value="4pyrrole_Mease_sub1"/>
</dbReference>
<dbReference type="Gene3D" id="3.40.1010.10">
    <property type="entry name" value="Cobalt-precorrin-4 Transmethylase, Domain 1"/>
    <property type="match status" value="1"/>
</dbReference>
<dbReference type="EMBL" id="BAOU01000010">
    <property type="protein sequence ID" value="GAD04720.1"/>
    <property type="molecule type" value="Genomic_DNA"/>
</dbReference>
<dbReference type="PANTHER" id="PTHR46111:SF2">
    <property type="entry name" value="SAM-DEPENDENT METHYLTRANSFERASE"/>
    <property type="match status" value="1"/>
</dbReference>
<accession>S4NBE5</accession>
<dbReference type="Gene3D" id="3.30.950.10">
    <property type="entry name" value="Methyltransferase, Cobalt-precorrin-4 Transmethylase, Domain 2"/>
    <property type="match status" value="1"/>
</dbReference>
<comment type="caution">
    <text evidence="1">The sequence shown here is derived from an EMBL/GenBank/DDBJ whole genome shotgun (WGS) entry which is preliminary data.</text>
</comment>
<reference evidence="1 2" key="2">
    <citation type="journal article" date="2013" name="Genome Announc.">
        <title>Draft Genome Sequences of Porphyromonas crevioricanis JCM 15906T and Porphyromonas cansulci JCM 13913T Isolated from a Canine Oral Cavity.</title>
        <authorList>
            <person name="Sakamoto M."/>
            <person name="Tanaka N."/>
            <person name="Shiwa Y."/>
            <person name="Yoshikawa H."/>
            <person name="Ohkuma M."/>
        </authorList>
    </citation>
    <scope>NUCLEOTIDE SEQUENCE [LARGE SCALE GENOMIC DNA]</scope>
    <source>
        <strain evidence="1 2">JCM 15906</strain>
    </source>
</reference>
<dbReference type="AlphaFoldDB" id="S4NBE5"/>
<proteinExistence type="predicted"/>
<dbReference type="CDD" id="cd11649">
    <property type="entry name" value="RsmI_like"/>
    <property type="match status" value="1"/>
</dbReference>
<keyword evidence="1" id="KW-0808">Transferase</keyword>
<sequence length="247" mass="27449">MMNNHTTNTSTDSRPGTVYLIPVPLSEGPLDHVLPAYNVELLAHIRHFVVENVRSARRFLKLADRSIDIDSLHFYELNKHSSPEDVGSYLHPLEEGEDVGMISEAGCPAVADPGALLVAAAHRAGYRVCPLIGPSSILLALMSSGFNGQSFSFHGYLPIDERERRQALQQLEQAVDRHGSAQIFIETPYRNEKLVDDLCRCCKPSTLLCIASDITGSRQMIKTQSLGKWKKHKPELHKIPTIFILGK</sequence>
<keyword evidence="1" id="KW-0489">Methyltransferase</keyword>
<dbReference type="InterPro" id="IPR008189">
    <property type="entry name" value="rRNA_ssu_MeTfrase_I"/>
</dbReference>
<dbReference type="Proteomes" id="UP000018031">
    <property type="component" value="Unassembled WGS sequence"/>
</dbReference>
<reference evidence="2" key="1">
    <citation type="journal article" date="2013" name="Genome">
        <title>Draft Genome Sequences of Porphyromonas crevioricanis JCM 15906T and Porphyromonas cansulci JCM 13913T Isolated from a Canine Oral Cavity.</title>
        <authorList>
            <person name="Sakamoto M."/>
            <person name="Tanaka N."/>
            <person name="Shiwa Y."/>
            <person name="Yoshikawa H."/>
            <person name="Ohkuma M."/>
        </authorList>
    </citation>
    <scope>NUCLEOTIDE SEQUENCE [LARGE SCALE GENOMIC DNA]</scope>
    <source>
        <strain evidence="2">JCM 15906</strain>
    </source>
</reference>
<evidence type="ECO:0000313" key="2">
    <source>
        <dbReference type="Proteomes" id="UP000018031"/>
    </source>
</evidence>
<dbReference type="GO" id="GO:0032259">
    <property type="term" value="P:methylation"/>
    <property type="evidence" value="ECO:0007669"/>
    <property type="project" value="UniProtKB-KW"/>
</dbReference>
<dbReference type="InterPro" id="IPR014776">
    <property type="entry name" value="4pyrrole_Mease_sub2"/>
</dbReference>
<dbReference type="PANTHER" id="PTHR46111">
    <property type="entry name" value="RIBOSOMAL RNA SMALL SUBUNIT METHYLTRANSFERASE I"/>
    <property type="match status" value="1"/>
</dbReference>
<gene>
    <name evidence="1" type="ORF">PORCRE_415</name>
</gene>
<dbReference type="PIRSF" id="PIRSF005917">
    <property type="entry name" value="MTase_YraL"/>
    <property type="match status" value="1"/>
</dbReference>
<name>S4NBE5_9PORP</name>
<dbReference type="GO" id="GO:0008168">
    <property type="term" value="F:methyltransferase activity"/>
    <property type="evidence" value="ECO:0007669"/>
    <property type="project" value="UniProtKB-KW"/>
</dbReference>